<gene>
    <name evidence="1" type="ORF">TM448A02060_0016</name>
    <name evidence="2" type="ORF">TM448B01994_0017</name>
</gene>
<protein>
    <submittedName>
        <fullName evidence="1">Uncharacterized protein</fullName>
    </submittedName>
</protein>
<sequence length="49" mass="5832">MIENYLTTYGPLGLWTAWLLYEKQKLLSKFSVALEENTKLLRQMINKLK</sequence>
<name>A0A6H1ZUN4_9ZZZZ</name>
<proteinExistence type="predicted"/>
<dbReference type="EMBL" id="MT144250">
    <property type="protein sequence ID" value="QJA51284.1"/>
    <property type="molecule type" value="Genomic_DNA"/>
</dbReference>
<dbReference type="EMBL" id="MT144861">
    <property type="protein sequence ID" value="QJI00574.1"/>
    <property type="molecule type" value="Genomic_DNA"/>
</dbReference>
<organism evidence="1">
    <name type="scientific">viral metagenome</name>
    <dbReference type="NCBI Taxonomy" id="1070528"/>
    <lineage>
        <taxon>unclassified sequences</taxon>
        <taxon>metagenomes</taxon>
        <taxon>organismal metagenomes</taxon>
    </lineage>
</organism>
<accession>A0A6H1ZUN4</accession>
<dbReference type="AlphaFoldDB" id="A0A6H1ZUN4"/>
<evidence type="ECO:0000313" key="1">
    <source>
        <dbReference type="EMBL" id="QJA51284.1"/>
    </source>
</evidence>
<reference evidence="1" key="1">
    <citation type="submission" date="2020-03" db="EMBL/GenBank/DDBJ databases">
        <title>The deep terrestrial virosphere.</title>
        <authorList>
            <person name="Holmfeldt K."/>
            <person name="Nilsson E."/>
            <person name="Simone D."/>
            <person name="Lopez-Fernandez M."/>
            <person name="Wu X."/>
            <person name="de Brujin I."/>
            <person name="Lundin D."/>
            <person name="Andersson A."/>
            <person name="Bertilsson S."/>
            <person name="Dopson M."/>
        </authorList>
    </citation>
    <scope>NUCLEOTIDE SEQUENCE</scope>
    <source>
        <strain evidence="1">TM448A02060</strain>
        <strain evidence="2">TM448B01994</strain>
    </source>
</reference>
<evidence type="ECO:0000313" key="2">
    <source>
        <dbReference type="EMBL" id="QJI00574.1"/>
    </source>
</evidence>